<organism evidence="2 3">
    <name type="scientific">Ridgeia piscesae</name>
    <name type="common">Tubeworm</name>
    <dbReference type="NCBI Taxonomy" id="27915"/>
    <lineage>
        <taxon>Eukaryota</taxon>
        <taxon>Metazoa</taxon>
        <taxon>Spiralia</taxon>
        <taxon>Lophotrochozoa</taxon>
        <taxon>Annelida</taxon>
        <taxon>Polychaeta</taxon>
        <taxon>Sedentaria</taxon>
        <taxon>Canalipalpata</taxon>
        <taxon>Sabellida</taxon>
        <taxon>Siboglinidae</taxon>
        <taxon>Ridgeia</taxon>
    </lineage>
</organism>
<accession>A0AAD9L480</accession>
<dbReference type="Proteomes" id="UP001209878">
    <property type="component" value="Unassembled WGS sequence"/>
</dbReference>
<evidence type="ECO:0000313" key="3">
    <source>
        <dbReference type="Proteomes" id="UP001209878"/>
    </source>
</evidence>
<evidence type="ECO:0000313" key="2">
    <source>
        <dbReference type="EMBL" id="KAK2182774.1"/>
    </source>
</evidence>
<dbReference type="InterPro" id="IPR011735">
    <property type="entry name" value="WlaTC/HtrL_glycosyltransf"/>
</dbReference>
<dbReference type="EMBL" id="JAODUO010000336">
    <property type="protein sequence ID" value="KAK2182774.1"/>
    <property type="molecule type" value="Genomic_DNA"/>
</dbReference>
<keyword evidence="3" id="KW-1185">Reference proteome</keyword>
<feature type="region of interest" description="Disordered" evidence="1">
    <location>
        <begin position="46"/>
        <end position="67"/>
    </location>
</feature>
<dbReference type="Pfam" id="PF09612">
    <property type="entry name" value="HtrL_YibB"/>
    <property type="match status" value="1"/>
</dbReference>
<sequence>MKQADLTFVCCCFLLLTGYLYYVARRQPPDAPTGGATSRMVAHTHALTQSTPTSTTKNNANNLKAPSGDKLRDEVTIVTAYMNIGKFQKGEGSNTFTPDLYHVWMRIFRQIQNPLIVYLERNEDIDYFHKLREDLPKNLTITVKVSRDHLWAFGLRKRIAAIYSQPNYPKFHPNTVIPDYSCVMHAKYEFMQNATKSNPFRTRYFAWLDIGLFRDIVTKSEPLKLHLPPHFDHTRVAYTEVYDRDTKMSERSIFHENQVWVCGAYFIAGNSVMQRWTAEYMRATERFLSSNLMNTDQQILYAMFSNRNSSNTIQTYKGTGKYNDWFHLGYLCAE</sequence>
<comment type="caution">
    <text evidence="2">The sequence shown here is derived from an EMBL/GenBank/DDBJ whole genome shotgun (WGS) entry which is preliminary data.</text>
</comment>
<name>A0AAD9L480_RIDPI</name>
<proteinExistence type="predicted"/>
<reference evidence="2" key="1">
    <citation type="journal article" date="2023" name="Mol. Biol. Evol.">
        <title>Third-Generation Sequencing Reveals the Adaptive Role of the Epigenome in Three Deep-Sea Polychaetes.</title>
        <authorList>
            <person name="Perez M."/>
            <person name="Aroh O."/>
            <person name="Sun Y."/>
            <person name="Lan Y."/>
            <person name="Juniper S.K."/>
            <person name="Young C.R."/>
            <person name="Angers B."/>
            <person name="Qian P.Y."/>
        </authorList>
    </citation>
    <scope>NUCLEOTIDE SEQUENCE</scope>
    <source>
        <strain evidence="2">R07B-5</strain>
    </source>
</reference>
<dbReference type="AlphaFoldDB" id="A0AAD9L480"/>
<feature type="compositionally biased region" description="Polar residues" evidence="1">
    <location>
        <begin position="46"/>
        <end position="64"/>
    </location>
</feature>
<protein>
    <submittedName>
        <fullName evidence="2">Uncharacterized protein</fullName>
    </submittedName>
</protein>
<evidence type="ECO:0000256" key="1">
    <source>
        <dbReference type="SAM" id="MobiDB-lite"/>
    </source>
</evidence>
<gene>
    <name evidence="2" type="ORF">NP493_336g01020</name>
</gene>